<evidence type="ECO:0000256" key="3">
    <source>
        <dbReference type="ARBA" id="ARBA00006347"/>
    </source>
</evidence>
<dbReference type="OMA" id="FTEINFA"/>
<protein>
    <recommendedName>
        <fullName evidence="4">protein disulfide-isomerase</fullName>
        <ecNumber evidence="4">5.3.4.1</ecNumber>
    </recommendedName>
</protein>
<dbReference type="HOGENOM" id="CLU_505631_0_0_1"/>
<evidence type="ECO:0000256" key="4">
    <source>
        <dbReference type="ARBA" id="ARBA00012723"/>
    </source>
</evidence>
<dbReference type="KEGG" id="tut:107368346"/>
<dbReference type="GO" id="GO:0003756">
    <property type="term" value="F:protein disulfide isomerase activity"/>
    <property type="evidence" value="ECO:0007669"/>
    <property type="project" value="UniProtKB-EC"/>
</dbReference>
<dbReference type="AlphaFoldDB" id="T1KXJ3"/>
<dbReference type="PANTHER" id="PTHR18929:SF132">
    <property type="entry name" value="PROTEIN DISULFIDE-ISOMERASE A3"/>
    <property type="match status" value="1"/>
</dbReference>
<feature type="chain" id="PRO_5004592013" description="protein disulfide-isomerase" evidence="8">
    <location>
        <begin position="23"/>
        <end position="539"/>
    </location>
</feature>
<evidence type="ECO:0000256" key="8">
    <source>
        <dbReference type="SAM" id="SignalP"/>
    </source>
</evidence>
<keyword evidence="6" id="KW-0413">Isomerase</keyword>
<reference evidence="10" key="2">
    <citation type="submission" date="2015-06" db="UniProtKB">
        <authorList>
            <consortium name="EnsemblMetazoa"/>
        </authorList>
    </citation>
    <scope>IDENTIFICATION</scope>
</reference>
<dbReference type="eggNOG" id="KOG0190">
    <property type="taxonomic scope" value="Eukaryota"/>
</dbReference>
<keyword evidence="11" id="KW-1185">Reference proteome</keyword>
<dbReference type="GO" id="GO:0005788">
    <property type="term" value="C:endoplasmic reticulum lumen"/>
    <property type="evidence" value="ECO:0007669"/>
    <property type="project" value="UniProtKB-SubCell"/>
</dbReference>
<evidence type="ECO:0000256" key="7">
    <source>
        <dbReference type="ARBA" id="ARBA00023284"/>
    </source>
</evidence>
<evidence type="ECO:0000259" key="9">
    <source>
        <dbReference type="PROSITE" id="PS51352"/>
    </source>
</evidence>
<dbReference type="GO" id="GO:0034976">
    <property type="term" value="P:response to endoplasmic reticulum stress"/>
    <property type="evidence" value="ECO:0007669"/>
    <property type="project" value="TreeGrafter"/>
</dbReference>
<dbReference type="PANTHER" id="PTHR18929">
    <property type="entry name" value="PROTEIN DISULFIDE ISOMERASE"/>
    <property type="match status" value="1"/>
</dbReference>
<dbReference type="Proteomes" id="UP000015104">
    <property type="component" value="Unassembled WGS sequence"/>
</dbReference>
<proteinExistence type="inferred from homology"/>
<evidence type="ECO:0000313" key="11">
    <source>
        <dbReference type="Proteomes" id="UP000015104"/>
    </source>
</evidence>
<feature type="signal peptide" evidence="8">
    <location>
        <begin position="1"/>
        <end position="22"/>
    </location>
</feature>
<evidence type="ECO:0000256" key="5">
    <source>
        <dbReference type="ARBA" id="ARBA00022824"/>
    </source>
</evidence>
<keyword evidence="5" id="KW-0256">Endoplasmic reticulum</keyword>
<name>T1KXJ3_TETUR</name>
<accession>T1KXJ3</accession>
<dbReference type="SUPFAM" id="SSF52833">
    <property type="entry name" value="Thioredoxin-like"/>
    <property type="match status" value="2"/>
</dbReference>
<dbReference type="EMBL" id="CAEY01000695">
    <property type="status" value="NOT_ANNOTATED_CDS"/>
    <property type="molecule type" value="Genomic_DNA"/>
</dbReference>
<keyword evidence="8" id="KW-0732">Signal</keyword>
<comment type="subcellular location">
    <subcellularLocation>
        <location evidence="2">Endoplasmic reticulum lumen</location>
    </subcellularLocation>
</comment>
<reference evidence="11" key="1">
    <citation type="submission" date="2011-08" db="EMBL/GenBank/DDBJ databases">
        <authorList>
            <person name="Rombauts S."/>
        </authorList>
    </citation>
    <scope>NUCLEOTIDE SEQUENCE</scope>
    <source>
        <strain evidence="11">London</strain>
    </source>
</reference>
<dbReference type="Pfam" id="PF00085">
    <property type="entry name" value="Thioredoxin"/>
    <property type="match status" value="1"/>
</dbReference>
<evidence type="ECO:0000256" key="1">
    <source>
        <dbReference type="ARBA" id="ARBA00001182"/>
    </source>
</evidence>
<feature type="domain" description="Thioredoxin" evidence="9">
    <location>
        <begin position="385"/>
        <end position="514"/>
    </location>
</feature>
<dbReference type="CDD" id="cd02961">
    <property type="entry name" value="PDI_a_family"/>
    <property type="match status" value="1"/>
</dbReference>
<keyword evidence="7" id="KW-0676">Redox-active center</keyword>
<gene>
    <name evidence="10" type="primary">107368346</name>
</gene>
<evidence type="ECO:0000256" key="6">
    <source>
        <dbReference type="ARBA" id="ARBA00023235"/>
    </source>
</evidence>
<sequence>MKGNLFLLEIFIIFGFNYPTNAGQLTYGNKAISANRLLDLSNSSLSSFKDILNHFDVVFVAFTASFESWRLIKYELIQAVDNLDDYEDPPLPIVRFDCSSESINEVCLDFNVAFDPTLVLIRYGAIDAIFHQSRDAETITQWIRKHSRLISTRFWSYTDLNNAVKMIDEVTVVAIFDDNKDELVELYHEASLKVTKKPFLSGVKFFHIIKDTAEGNDWELTELGGKSGRHWKYPLIILKRPSWLMTPLEEPIVLYPINSNEDIGQWIHRKAFGTIGWATKDNTLEDVRPPKIIVYYDHNFIQQPSFSHAWRNQIILASRRHLNIYFGIANSIVFKNKLKKYGIKVPRGKDSPVFMAYDEFGSMFVMRDEFSEKALAQFIQHFTSNLIAPIVDSFDAPIKQGLEVSPLTREITGNTFHKFVSGNSKDVLIRFTDPKCRYSSEFELYWNELAHELSGESTLELVTLDGSVNTIPSQFEVKQFPTVYLIPSKTKEKIKYRGRKSLHELIQFVAKHVNSELMSFNRDGSRRLQLIEKKLKTEF</sequence>
<dbReference type="PROSITE" id="PS51352">
    <property type="entry name" value="THIOREDOXIN_2"/>
    <property type="match status" value="1"/>
</dbReference>
<comment type="catalytic activity">
    <reaction evidence="1">
        <text>Catalyzes the rearrangement of -S-S- bonds in proteins.</text>
        <dbReference type="EC" id="5.3.4.1"/>
    </reaction>
</comment>
<dbReference type="OrthoDB" id="427280at2759"/>
<dbReference type="EC" id="5.3.4.1" evidence="4"/>
<comment type="similarity">
    <text evidence="3">Belongs to the protein disulfide isomerase family.</text>
</comment>
<dbReference type="STRING" id="32264.T1KXJ3"/>
<dbReference type="Gene3D" id="3.40.30.10">
    <property type="entry name" value="Glutaredoxin"/>
    <property type="match status" value="4"/>
</dbReference>
<dbReference type="InterPro" id="IPR036249">
    <property type="entry name" value="Thioredoxin-like_sf"/>
</dbReference>
<dbReference type="GO" id="GO:0006457">
    <property type="term" value="P:protein folding"/>
    <property type="evidence" value="ECO:0007669"/>
    <property type="project" value="TreeGrafter"/>
</dbReference>
<evidence type="ECO:0000313" key="10">
    <source>
        <dbReference type="EnsemblMetazoa" id="tetur26g00370.1"/>
    </source>
</evidence>
<dbReference type="InterPro" id="IPR013766">
    <property type="entry name" value="Thioredoxin_domain"/>
</dbReference>
<organism evidence="10 11">
    <name type="scientific">Tetranychus urticae</name>
    <name type="common">Two-spotted spider mite</name>
    <dbReference type="NCBI Taxonomy" id="32264"/>
    <lineage>
        <taxon>Eukaryota</taxon>
        <taxon>Metazoa</taxon>
        <taxon>Ecdysozoa</taxon>
        <taxon>Arthropoda</taxon>
        <taxon>Chelicerata</taxon>
        <taxon>Arachnida</taxon>
        <taxon>Acari</taxon>
        <taxon>Acariformes</taxon>
        <taxon>Trombidiformes</taxon>
        <taxon>Prostigmata</taxon>
        <taxon>Eleutherengona</taxon>
        <taxon>Raphignathae</taxon>
        <taxon>Tetranychoidea</taxon>
        <taxon>Tetranychidae</taxon>
        <taxon>Tetranychus</taxon>
    </lineage>
</organism>
<dbReference type="EnsemblMetazoa" id="tetur26g00370.1">
    <property type="protein sequence ID" value="tetur26g00370.1"/>
    <property type="gene ID" value="tetur26g00370"/>
</dbReference>
<evidence type="ECO:0000256" key="2">
    <source>
        <dbReference type="ARBA" id="ARBA00004319"/>
    </source>
</evidence>